<dbReference type="GeneTree" id="ENSGT00940000164201"/>
<evidence type="ECO:0000256" key="5">
    <source>
        <dbReference type="RuleBase" id="RU003932"/>
    </source>
</evidence>
<evidence type="ECO:0000256" key="3">
    <source>
        <dbReference type="ARBA" id="ARBA00022741"/>
    </source>
</evidence>
<dbReference type="GO" id="GO:0005634">
    <property type="term" value="C:nucleus"/>
    <property type="evidence" value="ECO:0007669"/>
    <property type="project" value="TreeGrafter"/>
</dbReference>
<dbReference type="InterPro" id="IPR022812">
    <property type="entry name" value="Dynamin"/>
</dbReference>
<evidence type="ECO:0000313" key="8">
    <source>
        <dbReference type="Proteomes" id="UP000694402"/>
    </source>
</evidence>
<keyword evidence="8" id="KW-1185">Reference proteome</keyword>
<sequence length="452" mass="51751">NASPLQYVDIVLMLQTMSILGSTGIEKDLTLPAIAVVALPRGSGIVTRCLLELKRRKSFGGKWKVKIRYQGILETFEDPSLVEIHVRTAQNTLAGDGVGICDDLITLEITSPDVCDLTLIDLPGITTVPFKDQPEDIGDQIRRLILKMAHSVDPKGARTLDIITIPDLVGKGAEPEKSVIGQVVHLNKGYVIVKCPGQSDIIQKISLADATRLEMEFLKNHHFRLFFPLLEQNKVTIQCLSTRSGRSYQVKLTIPLPYLTDEIREHLETVKTVLKKYSTGPPLKRTKMGLKDFIDKIPELCRTGKGVHTFLHPVFQQWYSFLSKTKESRKSFNCQSHNTIPQTKTDKIHLNQEAKVEKKIKEYTNMEPLVYGQDTIFVKGLKDHEDHFKEAFEEEQFNDPDEIEDKNTTATFNCAVFDTRKLTRIHFASTMRYVSQQYDFHNRWWWGWRFYL</sequence>
<dbReference type="Gene3D" id="3.40.50.300">
    <property type="entry name" value="P-loop containing nucleotide triphosphate hydrolases"/>
    <property type="match status" value="2"/>
</dbReference>
<dbReference type="InterPro" id="IPR019762">
    <property type="entry name" value="Dynamin_GTPase_CS"/>
</dbReference>
<comment type="subcellular location">
    <subcellularLocation>
        <location evidence="1">Cytoplasm</location>
    </subcellularLocation>
</comment>
<protein>
    <recommendedName>
        <fullName evidence="6">Dynamin GTPase domain-containing protein</fullName>
    </recommendedName>
</protein>
<dbReference type="InterPro" id="IPR045063">
    <property type="entry name" value="Dynamin_N"/>
</dbReference>
<keyword evidence="4 5" id="KW-0342">GTP-binding</keyword>
<dbReference type="PANTHER" id="PTHR11566">
    <property type="entry name" value="DYNAMIN"/>
    <property type="match status" value="1"/>
</dbReference>
<dbReference type="Proteomes" id="UP000694402">
    <property type="component" value="Unassembled WGS sequence"/>
</dbReference>
<dbReference type="PANTHER" id="PTHR11566:SF225">
    <property type="entry name" value="INTERFERON-INDUCED GTP-BINDING PROTEIN MX-RELATED"/>
    <property type="match status" value="1"/>
</dbReference>
<name>A0A8C8D8N3_ONCTS</name>
<evidence type="ECO:0000256" key="2">
    <source>
        <dbReference type="ARBA" id="ARBA00022490"/>
    </source>
</evidence>
<dbReference type="InterPro" id="IPR000375">
    <property type="entry name" value="Dynamin_stalk"/>
</dbReference>
<dbReference type="Ensembl" id="ENSOTST00005020861.2">
    <property type="protein sequence ID" value="ENSOTSP00005019184.1"/>
    <property type="gene ID" value="ENSOTSG00005009319.2"/>
</dbReference>
<reference evidence="7" key="2">
    <citation type="submission" date="2025-09" db="UniProtKB">
        <authorList>
            <consortium name="Ensembl"/>
        </authorList>
    </citation>
    <scope>IDENTIFICATION</scope>
</reference>
<dbReference type="GO" id="GO:0031623">
    <property type="term" value="P:receptor internalization"/>
    <property type="evidence" value="ECO:0007669"/>
    <property type="project" value="TreeGrafter"/>
</dbReference>
<reference evidence="7" key="1">
    <citation type="submission" date="2025-08" db="UniProtKB">
        <authorList>
            <consortium name="Ensembl"/>
        </authorList>
    </citation>
    <scope>IDENTIFICATION</scope>
</reference>
<dbReference type="Pfam" id="PF00350">
    <property type="entry name" value="Dynamin_N"/>
    <property type="match status" value="1"/>
</dbReference>
<evidence type="ECO:0000259" key="6">
    <source>
        <dbReference type="SMART" id="SM00053"/>
    </source>
</evidence>
<dbReference type="GO" id="GO:0098793">
    <property type="term" value="C:presynapse"/>
    <property type="evidence" value="ECO:0007669"/>
    <property type="project" value="GOC"/>
</dbReference>
<dbReference type="InterPro" id="IPR027417">
    <property type="entry name" value="P-loop_NTPase"/>
</dbReference>
<dbReference type="GO" id="GO:0005886">
    <property type="term" value="C:plasma membrane"/>
    <property type="evidence" value="ECO:0007669"/>
    <property type="project" value="TreeGrafter"/>
</dbReference>
<feature type="domain" description="Dynamin GTPase" evidence="6">
    <location>
        <begin position="6"/>
        <end position="204"/>
    </location>
</feature>
<organism evidence="7 8">
    <name type="scientific">Oncorhynchus tshawytscha</name>
    <name type="common">Chinook salmon</name>
    <name type="synonym">Salmo tshawytscha</name>
    <dbReference type="NCBI Taxonomy" id="74940"/>
    <lineage>
        <taxon>Eukaryota</taxon>
        <taxon>Metazoa</taxon>
        <taxon>Chordata</taxon>
        <taxon>Craniata</taxon>
        <taxon>Vertebrata</taxon>
        <taxon>Euteleostomi</taxon>
        <taxon>Actinopterygii</taxon>
        <taxon>Neopterygii</taxon>
        <taxon>Teleostei</taxon>
        <taxon>Protacanthopterygii</taxon>
        <taxon>Salmoniformes</taxon>
        <taxon>Salmonidae</taxon>
        <taxon>Salmoninae</taxon>
        <taxon>Oncorhynchus</taxon>
    </lineage>
</organism>
<keyword evidence="3 5" id="KW-0547">Nucleotide-binding</keyword>
<dbReference type="Pfam" id="PF01031">
    <property type="entry name" value="Dynamin_M"/>
    <property type="match status" value="1"/>
</dbReference>
<dbReference type="AlphaFoldDB" id="A0A8C8D8N3"/>
<dbReference type="GO" id="GO:0005874">
    <property type="term" value="C:microtubule"/>
    <property type="evidence" value="ECO:0007669"/>
    <property type="project" value="TreeGrafter"/>
</dbReference>
<dbReference type="PROSITE" id="PS00410">
    <property type="entry name" value="G_DYNAMIN_1"/>
    <property type="match status" value="1"/>
</dbReference>
<proteinExistence type="inferred from homology"/>
<dbReference type="GO" id="GO:0016185">
    <property type="term" value="P:synaptic vesicle budding from presynaptic endocytic zone membrane"/>
    <property type="evidence" value="ECO:0007669"/>
    <property type="project" value="TreeGrafter"/>
</dbReference>
<dbReference type="GO" id="GO:0008017">
    <property type="term" value="F:microtubule binding"/>
    <property type="evidence" value="ECO:0007669"/>
    <property type="project" value="TreeGrafter"/>
</dbReference>
<evidence type="ECO:0000313" key="7">
    <source>
        <dbReference type="Ensembl" id="ENSOTSP00005019184.1"/>
    </source>
</evidence>
<dbReference type="GO" id="GO:0051607">
    <property type="term" value="P:defense response to virus"/>
    <property type="evidence" value="ECO:0007669"/>
    <property type="project" value="TreeGrafter"/>
</dbReference>
<dbReference type="GO" id="GO:0003924">
    <property type="term" value="F:GTPase activity"/>
    <property type="evidence" value="ECO:0007669"/>
    <property type="project" value="InterPro"/>
</dbReference>
<evidence type="ECO:0000256" key="1">
    <source>
        <dbReference type="ARBA" id="ARBA00004496"/>
    </source>
</evidence>
<comment type="similarity">
    <text evidence="5">Belongs to the TRAFAC class dynamin-like GTPase superfamily. Dynamin/Fzo/YdjA family.</text>
</comment>
<dbReference type="SUPFAM" id="SSF52540">
    <property type="entry name" value="P-loop containing nucleoside triphosphate hydrolases"/>
    <property type="match status" value="1"/>
</dbReference>
<evidence type="ECO:0000256" key="4">
    <source>
        <dbReference type="ARBA" id="ARBA00023134"/>
    </source>
</evidence>
<dbReference type="PRINTS" id="PR00195">
    <property type="entry name" value="DYNAMIN"/>
</dbReference>
<dbReference type="InterPro" id="IPR001401">
    <property type="entry name" value="Dynamin_GTPase"/>
</dbReference>
<dbReference type="SMART" id="SM00053">
    <property type="entry name" value="DYNc"/>
    <property type="match status" value="1"/>
</dbReference>
<accession>A0A8C8D8N3</accession>
<dbReference type="GO" id="GO:0005525">
    <property type="term" value="F:GTP binding"/>
    <property type="evidence" value="ECO:0007669"/>
    <property type="project" value="UniProtKB-KW"/>
</dbReference>
<keyword evidence="2" id="KW-0963">Cytoplasm</keyword>
<dbReference type="GO" id="GO:0005737">
    <property type="term" value="C:cytoplasm"/>
    <property type="evidence" value="ECO:0007669"/>
    <property type="project" value="UniProtKB-SubCell"/>
</dbReference>